<proteinExistence type="predicted"/>
<reference evidence="2" key="1">
    <citation type="submission" date="2015-12" db="EMBL/GenBank/DDBJ databases">
        <authorList>
            <person name="Lauer A."/>
            <person name="Humrighouse B."/>
            <person name="Loparev V."/>
            <person name="Shewmaker P.L."/>
            <person name="Whitney A.M."/>
            <person name="McLaughlin R.W."/>
        </authorList>
    </citation>
    <scope>NUCLEOTIDE SEQUENCE [LARGE SCALE GENOMIC DNA]</scope>
    <source>
        <strain evidence="2">LMG 26678</strain>
    </source>
</reference>
<dbReference type="KEGG" id="erx:ATZ35_04720"/>
<dbReference type="Gene3D" id="3.30.2310.20">
    <property type="entry name" value="RelE-like"/>
    <property type="match status" value="1"/>
</dbReference>
<dbReference type="RefSeq" id="WP_208929729.1">
    <property type="nucleotide sequence ID" value="NZ_CP013655.1"/>
</dbReference>
<organism evidence="1 2">
    <name type="scientific">Enterococcus rotai</name>
    <dbReference type="NCBI Taxonomy" id="118060"/>
    <lineage>
        <taxon>Bacteria</taxon>
        <taxon>Bacillati</taxon>
        <taxon>Bacillota</taxon>
        <taxon>Bacilli</taxon>
        <taxon>Lactobacillales</taxon>
        <taxon>Enterococcaceae</taxon>
        <taxon>Enterococcus</taxon>
    </lineage>
</organism>
<dbReference type="EMBL" id="CP013655">
    <property type="protein sequence ID" value="ALS36487.1"/>
    <property type="molecule type" value="Genomic_DNA"/>
</dbReference>
<name>A0A0U2X6L0_9ENTE</name>
<evidence type="ECO:0000313" key="1">
    <source>
        <dbReference type="EMBL" id="ALS36487.1"/>
    </source>
</evidence>
<dbReference type="Proteomes" id="UP000067523">
    <property type="component" value="Chromosome"/>
</dbReference>
<dbReference type="STRING" id="118060.ATZ35_04720"/>
<dbReference type="InterPro" id="IPR035093">
    <property type="entry name" value="RelE/ParE_toxin_dom_sf"/>
</dbReference>
<keyword evidence="2" id="KW-1185">Reference proteome</keyword>
<dbReference type="AlphaFoldDB" id="A0A0U2X6L0"/>
<sequence length="105" mass="12672">MTAFSAEYTESFRLSLRKHIQEWSEEYFFTDEKITTFVQSIYKSIELTKIVPEMHEEISAIYNFNSPTYRILIGKNYAIFYRIDHSTKKIMIGNMYHQRQLHVSF</sequence>
<accession>A0A0U2X6L0</accession>
<gene>
    <name evidence="1" type="ORF">ATZ35_04720</name>
</gene>
<protein>
    <submittedName>
        <fullName evidence="1">Addiction module toxin RelE</fullName>
    </submittedName>
</protein>
<evidence type="ECO:0000313" key="2">
    <source>
        <dbReference type="Proteomes" id="UP000067523"/>
    </source>
</evidence>